<protein>
    <submittedName>
        <fullName evidence="2">Uncharacterized protein</fullName>
    </submittedName>
</protein>
<sequence length="117" mass="13209">MLAPNGQKFTIAYNFIFLKATLKAVGKSMKELVIVECPCACCLDSVLFHIIRGEKELRKIIILDNIPEKHESWIRRHTDAKICFPTSKLSKLAKSCTNKSLVIDPADFSSILIPFKD</sequence>
<evidence type="ECO:0000313" key="1">
    <source>
        <dbReference type="Proteomes" id="UP000887580"/>
    </source>
</evidence>
<dbReference type="Proteomes" id="UP000887580">
    <property type="component" value="Unplaced"/>
</dbReference>
<evidence type="ECO:0000313" key="2">
    <source>
        <dbReference type="WBParaSite" id="PS1159_v2.g9052.t1"/>
    </source>
</evidence>
<organism evidence="1 2">
    <name type="scientific">Panagrolaimus sp. PS1159</name>
    <dbReference type="NCBI Taxonomy" id="55785"/>
    <lineage>
        <taxon>Eukaryota</taxon>
        <taxon>Metazoa</taxon>
        <taxon>Ecdysozoa</taxon>
        <taxon>Nematoda</taxon>
        <taxon>Chromadorea</taxon>
        <taxon>Rhabditida</taxon>
        <taxon>Tylenchina</taxon>
        <taxon>Panagrolaimomorpha</taxon>
        <taxon>Panagrolaimoidea</taxon>
        <taxon>Panagrolaimidae</taxon>
        <taxon>Panagrolaimus</taxon>
    </lineage>
</organism>
<accession>A0AC35GVN9</accession>
<reference evidence="2" key="1">
    <citation type="submission" date="2022-11" db="UniProtKB">
        <authorList>
            <consortium name="WormBaseParasite"/>
        </authorList>
    </citation>
    <scope>IDENTIFICATION</scope>
</reference>
<proteinExistence type="predicted"/>
<dbReference type="WBParaSite" id="PS1159_v2.g9052.t1">
    <property type="protein sequence ID" value="PS1159_v2.g9052.t1"/>
    <property type="gene ID" value="PS1159_v2.g9052"/>
</dbReference>
<name>A0AC35GVN9_9BILA</name>